<gene>
    <name evidence="1" type="ORF">QO018_005125</name>
</gene>
<evidence type="ECO:0000313" key="2">
    <source>
        <dbReference type="Proteomes" id="UP001244552"/>
    </source>
</evidence>
<keyword evidence="2" id="KW-1185">Reference proteome</keyword>
<accession>A0ABU0MRX2</accession>
<name>A0ABU0MRX2_9PROT</name>
<sequence>MVDQGSQIAAVTGYSYRGIVGNRQRFQRRQSDGGRFVALVPLGVGFAEAVEELRAPRCFYVVYPARWVGERCEG</sequence>
<dbReference type="RefSeq" id="WP_209988622.1">
    <property type="nucleotide sequence ID" value="NZ_JAGINO010000025.1"/>
</dbReference>
<dbReference type="Proteomes" id="UP001244552">
    <property type="component" value="Unassembled WGS sequence"/>
</dbReference>
<dbReference type="EMBL" id="JAUSVU010000024">
    <property type="protein sequence ID" value="MDQ0536231.1"/>
    <property type="molecule type" value="Genomic_DNA"/>
</dbReference>
<proteinExistence type="predicted"/>
<reference evidence="1 2" key="1">
    <citation type="submission" date="2023-07" db="EMBL/GenBank/DDBJ databases">
        <title>Genomic Encyclopedia of Type Strains, Phase IV (KMG-IV): sequencing the most valuable type-strain genomes for metagenomic binning, comparative biology and taxonomic classification.</title>
        <authorList>
            <person name="Goeker M."/>
        </authorList>
    </citation>
    <scope>NUCLEOTIDE SEQUENCE [LARGE SCALE GENOMIC DNA]</scope>
    <source>
        <strain evidence="1 2">DSM 19922</strain>
    </source>
</reference>
<comment type="caution">
    <text evidence="1">The sequence shown here is derived from an EMBL/GenBank/DDBJ whole genome shotgun (WGS) entry which is preliminary data.</text>
</comment>
<organism evidence="1 2">
    <name type="scientific">Azospirillum picis</name>
    <dbReference type="NCBI Taxonomy" id="488438"/>
    <lineage>
        <taxon>Bacteria</taxon>
        <taxon>Pseudomonadati</taxon>
        <taxon>Pseudomonadota</taxon>
        <taxon>Alphaproteobacteria</taxon>
        <taxon>Rhodospirillales</taxon>
        <taxon>Azospirillaceae</taxon>
        <taxon>Azospirillum</taxon>
    </lineage>
</organism>
<protein>
    <submittedName>
        <fullName evidence="1">Uncharacterized protein</fullName>
    </submittedName>
</protein>
<evidence type="ECO:0000313" key="1">
    <source>
        <dbReference type="EMBL" id="MDQ0536231.1"/>
    </source>
</evidence>